<accession>A0A420EI37</accession>
<evidence type="ECO:0000256" key="2">
    <source>
        <dbReference type="ARBA" id="ARBA00022801"/>
    </source>
</evidence>
<organism evidence="5 6">
    <name type="scientific">Alginatibacterium sediminis</name>
    <dbReference type="NCBI Taxonomy" id="2164068"/>
    <lineage>
        <taxon>Bacteria</taxon>
        <taxon>Pseudomonadati</taxon>
        <taxon>Pseudomonadota</taxon>
        <taxon>Gammaproteobacteria</taxon>
        <taxon>Alteromonadales</taxon>
        <taxon>Alteromonadaceae</taxon>
        <taxon>Alginatibacterium</taxon>
    </lineage>
</organism>
<evidence type="ECO:0000256" key="1">
    <source>
        <dbReference type="ARBA" id="ARBA00006625"/>
    </source>
</evidence>
<dbReference type="InterPro" id="IPR052193">
    <property type="entry name" value="Peptidase_C59"/>
</dbReference>
<dbReference type="GO" id="GO:0016787">
    <property type="term" value="F:hydrolase activity"/>
    <property type="evidence" value="ECO:0007669"/>
    <property type="project" value="UniProtKB-KW"/>
</dbReference>
<sequence>MTNFKLNKLAIVAIAAVSTLGVLQTANACSRITLDTPHGISTVRSLDWGDQLGNVTQVNPIGIKRSSETPSYQNAMQWTTKYHSVAQVEYEVFDGVSSDAINSEGLAASLLYLADSAEFIKDYQDTGAPSLSFLDVISYITETYATTEEAVTAFNNNEWQIAWKDGLHGQQHGLHISIHDKSGDIALLQLNEGGEMRIHRGDVTSDLRVMANAPLQQDHRYYVSKVNLSDLSAKEVPTSISSLDRNLRGLFHTSHVTFQQDKTWAQTRGKLLSTFNAGNLVPQDLIDPVNGETYASWTQFVYNHDNGDFLFTNYDTREQIGYNFNDTLAFTQTMCADTVEQAAQGKNTLSFSACENQQG</sequence>
<dbReference type="Pfam" id="PF02275">
    <property type="entry name" value="CBAH"/>
    <property type="match status" value="1"/>
</dbReference>
<evidence type="ECO:0000313" key="5">
    <source>
        <dbReference type="EMBL" id="RKF20338.1"/>
    </source>
</evidence>
<evidence type="ECO:0000256" key="3">
    <source>
        <dbReference type="SAM" id="SignalP"/>
    </source>
</evidence>
<evidence type="ECO:0000259" key="4">
    <source>
        <dbReference type="Pfam" id="PF02275"/>
    </source>
</evidence>
<feature type="signal peptide" evidence="3">
    <location>
        <begin position="1"/>
        <end position="28"/>
    </location>
</feature>
<gene>
    <name evidence="5" type="ORF">DBZ36_07820</name>
</gene>
<keyword evidence="3" id="KW-0732">Signal</keyword>
<dbReference type="RefSeq" id="WP_120354342.1">
    <property type="nucleotide sequence ID" value="NZ_RAQO01000004.1"/>
</dbReference>
<feature type="domain" description="Choloylglycine hydrolase/NAAA C-terminal" evidence="4">
    <location>
        <begin position="29"/>
        <end position="224"/>
    </location>
</feature>
<protein>
    <submittedName>
        <fullName evidence="5">Linear amide C-N hydrolase</fullName>
    </submittedName>
</protein>
<proteinExistence type="inferred from homology"/>
<dbReference type="Gene3D" id="3.60.60.10">
    <property type="entry name" value="Penicillin V Acylase, Chain A"/>
    <property type="match status" value="1"/>
</dbReference>
<dbReference type="PANTHER" id="PTHR35527:SF2">
    <property type="entry name" value="HYDROLASE"/>
    <property type="match status" value="1"/>
</dbReference>
<reference evidence="5 6" key="1">
    <citation type="submission" date="2018-09" db="EMBL/GenBank/DDBJ databases">
        <authorList>
            <person name="Wang Z."/>
        </authorList>
    </citation>
    <scope>NUCLEOTIDE SEQUENCE [LARGE SCALE GENOMIC DNA]</scope>
    <source>
        <strain evidence="5 6">ALS 81</strain>
    </source>
</reference>
<feature type="chain" id="PRO_5019147390" evidence="3">
    <location>
        <begin position="29"/>
        <end position="359"/>
    </location>
</feature>
<dbReference type="InterPro" id="IPR029055">
    <property type="entry name" value="Ntn_hydrolases_N"/>
</dbReference>
<keyword evidence="6" id="KW-1185">Reference proteome</keyword>
<comment type="similarity">
    <text evidence="1">Belongs to the peptidase C59 family.</text>
</comment>
<dbReference type="AlphaFoldDB" id="A0A420EI37"/>
<dbReference type="PANTHER" id="PTHR35527">
    <property type="entry name" value="CHOLOYLGLYCINE HYDROLASE"/>
    <property type="match status" value="1"/>
</dbReference>
<dbReference type="OrthoDB" id="1265391at2"/>
<dbReference type="SUPFAM" id="SSF56235">
    <property type="entry name" value="N-terminal nucleophile aminohydrolases (Ntn hydrolases)"/>
    <property type="match status" value="1"/>
</dbReference>
<keyword evidence="2 5" id="KW-0378">Hydrolase</keyword>
<dbReference type="EMBL" id="RAQO01000004">
    <property type="protein sequence ID" value="RKF20338.1"/>
    <property type="molecule type" value="Genomic_DNA"/>
</dbReference>
<dbReference type="InterPro" id="IPR029132">
    <property type="entry name" value="CBAH/NAAA_C"/>
</dbReference>
<comment type="caution">
    <text evidence="5">The sequence shown here is derived from an EMBL/GenBank/DDBJ whole genome shotgun (WGS) entry which is preliminary data.</text>
</comment>
<evidence type="ECO:0000313" key="6">
    <source>
        <dbReference type="Proteomes" id="UP000286482"/>
    </source>
</evidence>
<name>A0A420EI37_9ALTE</name>
<dbReference type="Proteomes" id="UP000286482">
    <property type="component" value="Unassembled WGS sequence"/>
</dbReference>